<evidence type="ECO:0000313" key="3">
    <source>
        <dbReference type="EMBL" id="CAF3895258.1"/>
    </source>
</evidence>
<gene>
    <name evidence="2" type="ORF">OVA965_LOCUS46206</name>
    <name evidence="3" type="ORF">TMI583_LOCUS20489</name>
</gene>
<protein>
    <submittedName>
        <fullName evidence="3">Uncharacterized protein</fullName>
    </submittedName>
</protein>
<organism evidence="3 4">
    <name type="scientific">Didymodactylos carnosus</name>
    <dbReference type="NCBI Taxonomy" id="1234261"/>
    <lineage>
        <taxon>Eukaryota</taxon>
        <taxon>Metazoa</taxon>
        <taxon>Spiralia</taxon>
        <taxon>Gnathifera</taxon>
        <taxon>Rotifera</taxon>
        <taxon>Eurotatoria</taxon>
        <taxon>Bdelloidea</taxon>
        <taxon>Philodinida</taxon>
        <taxon>Philodinidae</taxon>
        <taxon>Didymodactylos</taxon>
    </lineage>
</organism>
<reference evidence="3" key="1">
    <citation type="submission" date="2021-02" db="EMBL/GenBank/DDBJ databases">
        <authorList>
            <person name="Nowell W R."/>
        </authorList>
    </citation>
    <scope>NUCLEOTIDE SEQUENCE</scope>
</reference>
<feature type="non-terminal residue" evidence="3">
    <location>
        <position position="46"/>
    </location>
</feature>
<feature type="region of interest" description="Disordered" evidence="1">
    <location>
        <begin position="26"/>
        <end position="46"/>
    </location>
</feature>
<dbReference type="AlphaFoldDB" id="A0A8S2LEH6"/>
<evidence type="ECO:0000313" key="4">
    <source>
        <dbReference type="Proteomes" id="UP000682733"/>
    </source>
</evidence>
<dbReference type="EMBL" id="CAJOBA010017329">
    <property type="protein sequence ID" value="CAF3895258.1"/>
    <property type="molecule type" value="Genomic_DNA"/>
</dbReference>
<dbReference type="Proteomes" id="UP000677228">
    <property type="component" value="Unassembled WGS sequence"/>
</dbReference>
<comment type="caution">
    <text evidence="3">The sequence shown here is derived from an EMBL/GenBank/DDBJ whole genome shotgun (WGS) entry which is preliminary data.</text>
</comment>
<sequence>NVMHHATHKVAMESIRSVVDSNQEAPAAKMIGDSDRHLPLVTLGDN</sequence>
<feature type="non-terminal residue" evidence="3">
    <location>
        <position position="1"/>
    </location>
</feature>
<evidence type="ECO:0000256" key="1">
    <source>
        <dbReference type="SAM" id="MobiDB-lite"/>
    </source>
</evidence>
<accession>A0A8S2LEH6</accession>
<dbReference type="EMBL" id="CAJNOK010083398">
    <property type="protein sequence ID" value="CAF1685860.1"/>
    <property type="molecule type" value="Genomic_DNA"/>
</dbReference>
<name>A0A8S2LEH6_9BILA</name>
<evidence type="ECO:0000313" key="2">
    <source>
        <dbReference type="EMBL" id="CAF1685860.1"/>
    </source>
</evidence>
<proteinExistence type="predicted"/>
<dbReference type="Proteomes" id="UP000682733">
    <property type="component" value="Unassembled WGS sequence"/>
</dbReference>